<dbReference type="STRING" id="1796616.A4V09_19420"/>
<dbReference type="AlphaFoldDB" id="A0A1C7II68"/>
<protein>
    <submittedName>
        <fullName evidence="1">Glycosyltransferase family 1 protein</fullName>
    </submittedName>
</protein>
<proteinExistence type="predicted"/>
<dbReference type="Proteomes" id="UP000092574">
    <property type="component" value="Chromosome"/>
</dbReference>
<accession>A0A1C7II68</accession>
<dbReference type="PANTHER" id="PTHR12526">
    <property type="entry name" value="GLYCOSYLTRANSFERASE"/>
    <property type="match status" value="1"/>
</dbReference>
<evidence type="ECO:0000313" key="2">
    <source>
        <dbReference type="Proteomes" id="UP000092574"/>
    </source>
</evidence>
<dbReference type="OrthoDB" id="9772485at2"/>
<dbReference type="GO" id="GO:0016757">
    <property type="term" value="F:glycosyltransferase activity"/>
    <property type="evidence" value="ECO:0007669"/>
    <property type="project" value="TreeGrafter"/>
</dbReference>
<keyword evidence="2" id="KW-1185">Reference proteome</keyword>
<dbReference type="Gene3D" id="3.40.50.2000">
    <property type="entry name" value="Glycogen Phosphorylase B"/>
    <property type="match status" value="2"/>
</dbReference>
<dbReference type="Pfam" id="PF13692">
    <property type="entry name" value="Glyco_trans_1_4"/>
    <property type="match status" value="1"/>
</dbReference>
<reference evidence="1" key="1">
    <citation type="submission" date="2017-04" db="EMBL/GenBank/DDBJ databases">
        <title>Complete Genome Sequences of Twelve Strains of a Stable Defined Moderately Diverse Mouse Microbiota 2 (sDMDMm2).</title>
        <authorList>
            <person name="Uchimura Y."/>
            <person name="Wyss M."/>
            <person name="Brugiroux S."/>
            <person name="Limenitakis J.P."/>
            <person name="Stecher B."/>
            <person name="McCoy K.D."/>
            <person name="Macpherson A.J."/>
        </authorList>
    </citation>
    <scope>NUCLEOTIDE SEQUENCE</scope>
    <source>
        <strain evidence="1">YL58</strain>
    </source>
</reference>
<name>A0A1C7II68_9FIRM</name>
<gene>
    <name evidence="1" type="ORF">A4V09_19420</name>
</gene>
<sequence length="377" mass="43376">MKSDTCREDDRKRKKYMILTNHSYMLWQFRRELIQDLLQKGSVILVMPFVGHEDDFRELGCKCINIRLDRRGMNPKTDMALFKMYLRLLKHEHPDMVITYSIKPNIYGGFACERLGIPYCCNVQGLGTAFQKKGLAQVVGLMYMAALKKAKTVFFENKSNAEEFIHRGIVGNERVKVLNGAGVNLEYFAYKEYPSEENSIHILYLGRIMREKGMDELFQAAKQIKKKYGDRFILDLVGFFEDEYKDTVEMLVKEGIIVFHGFQEDPRPYYEKAHCVVLPSYHEGMSNVLLEAAATGRCVITSDIPGCREAVEDGVSGYLVKVRDSEDLADKIELFLGGDGPDSVEKRCSMGWCGRIRMQKRFDKKRVVAESVRWIDG</sequence>
<organism evidence="1 2">
    <name type="scientific">Blautia pseudococcoides</name>
    <dbReference type="NCBI Taxonomy" id="1796616"/>
    <lineage>
        <taxon>Bacteria</taxon>
        <taxon>Bacillati</taxon>
        <taxon>Bacillota</taxon>
        <taxon>Clostridia</taxon>
        <taxon>Lachnospirales</taxon>
        <taxon>Lachnospiraceae</taxon>
        <taxon>Blautia</taxon>
    </lineage>
</organism>
<dbReference type="KEGG" id="byl:A4V09_19420"/>
<dbReference type="SUPFAM" id="SSF53756">
    <property type="entry name" value="UDP-Glycosyltransferase/glycogen phosphorylase"/>
    <property type="match status" value="1"/>
</dbReference>
<dbReference type="EMBL" id="CP015405">
    <property type="protein sequence ID" value="ANU78758.2"/>
    <property type="molecule type" value="Genomic_DNA"/>
</dbReference>
<dbReference type="PANTHER" id="PTHR12526:SF638">
    <property type="entry name" value="SPORE COAT PROTEIN SA"/>
    <property type="match status" value="1"/>
</dbReference>
<dbReference type="CDD" id="cd03808">
    <property type="entry name" value="GT4_CapM-like"/>
    <property type="match status" value="1"/>
</dbReference>
<evidence type="ECO:0000313" key="1">
    <source>
        <dbReference type="EMBL" id="ANU78758.2"/>
    </source>
</evidence>